<dbReference type="Pfam" id="PF13424">
    <property type="entry name" value="TPR_12"/>
    <property type="match status" value="1"/>
</dbReference>
<name>D7CUS5_TRURR</name>
<evidence type="ECO:0000313" key="3">
    <source>
        <dbReference type="Proteomes" id="UP000000379"/>
    </source>
</evidence>
<dbReference type="SMART" id="SM00028">
    <property type="entry name" value="TPR"/>
    <property type="match status" value="4"/>
</dbReference>
<dbReference type="eggNOG" id="COG2909">
    <property type="taxonomic scope" value="Bacteria"/>
</dbReference>
<dbReference type="eggNOG" id="COG3629">
    <property type="taxonomic scope" value="Bacteria"/>
</dbReference>
<dbReference type="SUPFAM" id="SSF52540">
    <property type="entry name" value="P-loop containing nucleoside triphosphate hydrolases"/>
    <property type="match status" value="1"/>
</dbReference>
<dbReference type="EMBL" id="CP002049">
    <property type="protein sequence ID" value="ADI14066.1"/>
    <property type="molecule type" value="Genomic_DNA"/>
</dbReference>
<dbReference type="InterPro" id="IPR011990">
    <property type="entry name" value="TPR-like_helical_dom_sf"/>
</dbReference>
<evidence type="ECO:0000259" key="1">
    <source>
        <dbReference type="SMART" id="SM01043"/>
    </source>
</evidence>
<dbReference type="SUPFAM" id="SSF48452">
    <property type="entry name" value="TPR-like"/>
    <property type="match status" value="3"/>
</dbReference>
<evidence type="ECO:0000313" key="2">
    <source>
        <dbReference type="EMBL" id="ADI14066.1"/>
    </source>
</evidence>
<accession>D7CUS5</accession>
<dbReference type="RefSeq" id="WP_013177438.1">
    <property type="nucleotide sequence ID" value="NC_014221.1"/>
</dbReference>
<dbReference type="KEGG" id="tra:Trad_0934"/>
<reference evidence="2 3" key="2">
    <citation type="journal article" date="2011" name="Stand. Genomic Sci.">
        <title>Complete genome sequence of Truepera radiovictrix type strain (RQ-24).</title>
        <authorList>
            <person name="Ivanova N."/>
            <person name="Rohde C."/>
            <person name="Munk C."/>
            <person name="Nolan M."/>
            <person name="Lucas S."/>
            <person name="Del Rio T.G."/>
            <person name="Tice H."/>
            <person name="Deshpande S."/>
            <person name="Cheng J.F."/>
            <person name="Tapia R."/>
            <person name="Han C."/>
            <person name="Goodwin L."/>
            <person name="Pitluck S."/>
            <person name="Liolios K."/>
            <person name="Mavromatis K."/>
            <person name="Mikhailova N."/>
            <person name="Pati A."/>
            <person name="Chen A."/>
            <person name="Palaniappan K."/>
            <person name="Land M."/>
            <person name="Hauser L."/>
            <person name="Chang Y.J."/>
            <person name="Jeffries C.D."/>
            <person name="Brambilla E."/>
            <person name="Rohde M."/>
            <person name="Goker M."/>
            <person name="Tindall B.J."/>
            <person name="Woyke T."/>
            <person name="Bristow J."/>
            <person name="Eisen J.A."/>
            <person name="Markowitz V."/>
            <person name="Hugenholtz P."/>
            <person name="Kyrpides N.C."/>
            <person name="Klenk H.P."/>
            <person name="Lapidus A."/>
        </authorList>
    </citation>
    <scope>NUCLEOTIDE SEQUENCE [LARGE SCALE GENOMIC DNA]</scope>
    <source>
        <strain evidence="3">DSM 17093 / CIP 108686 / LMG 22925 / RQ-24</strain>
    </source>
</reference>
<dbReference type="InterPro" id="IPR005158">
    <property type="entry name" value="BTAD"/>
</dbReference>
<dbReference type="AlphaFoldDB" id="D7CUS5"/>
<dbReference type="Pfam" id="PF03704">
    <property type="entry name" value="BTAD"/>
    <property type="match status" value="1"/>
</dbReference>
<organism evidence="2 3">
    <name type="scientific">Truepera radiovictrix (strain DSM 17093 / CIP 108686 / LMG 22925 / RQ-24)</name>
    <dbReference type="NCBI Taxonomy" id="649638"/>
    <lineage>
        <taxon>Bacteria</taxon>
        <taxon>Thermotogati</taxon>
        <taxon>Deinococcota</taxon>
        <taxon>Deinococci</taxon>
        <taxon>Trueperales</taxon>
        <taxon>Trueperaceae</taxon>
        <taxon>Truepera</taxon>
    </lineage>
</organism>
<dbReference type="SMART" id="SM01043">
    <property type="entry name" value="BTAD"/>
    <property type="match status" value="1"/>
</dbReference>
<dbReference type="PRINTS" id="PR00364">
    <property type="entry name" value="DISEASERSIST"/>
</dbReference>
<feature type="domain" description="Bacterial transcriptional activator" evidence="1">
    <location>
        <begin position="88"/>
        <end position="225"/>
    </location>
</feature>
<sequence>MQPGPLLTLLGAPALWWQGQEVVLQPKQLALLIYVALEGPCPRADLTELLWGPGRGANLRTALYKLRGLPGAEGWLRDGDLVGVAVATDVAALERACREGRFADALSHLARGETFALGLLAPSAAFEEWLEERRRETSELVRETLRGAAQENRERGAYAQAKAYAERLLARDPLDEASYRLLMRLEHESGDPEAVRSTFERLRTALAEVGGEPAPETLKLRGQLLGADGAGAQGTLLRPGDRVPGRAAGLVGRAELLERLSDAVRTGPTLLHGFGGVGKTALAAEFAAVQLESGPVLWLQAGRSDAPELVDALQRALGLQGNPSASALGAALARERVSLLVVDDVWNGDAVRALRGLLPETLPLLSTSRGRVAGFKRLEVGVLARPDARALLTEVAGVPLPEAEADQICHVLGDHPFALRLAGTQLQKLSVSQLLARLANAPHTLHAPRSWDESESISALLSSSLEGLTDDAYEAFLAVGALASGSVTPELLAHLLRRDTETAEAALAELHAQALAERVARPGSDTVRYALHDLSYSFARQNRALRPQTVVRACSRFVAEHARAFELLDAEIGNLIGALEVAYALGYRAALVDLTANLVVGDAYFSARGHSPRSLKLLEVAVSWAKELGQLERAHHLAGRLGDAHREQYHQFEKALEAYQEGARLARLIRNPSREAILTSICGIAHHYLGQPSDVAFERAYQLAEQANDGLALGQVLQHRGYVAWTSQDWKAMERFNQEALQVARSLHQVRHIDQSRVDYNLFSALLNLGEAKRKLGSFEEAVALRLEALQIANTRQNQLWQAHALQELGEMYSDEQRSVEARSYLLEALALYEANDVQARIQQVQKMLGSLELMELTSS</sequence>
<protein>
    <submittedName>
        <fullName evidence="2">Transcriptional regulator, SARP family</fullName>
    </submittedName>
</protein>
<dbReference type="STRING" id="649638.Trad_0934"/>
<keyword evidence="3" id="KW-1185">Reference proteome</keyword>
<reference evidence="3" key="1">
    <citation type="submission" date="2010-05" db="EMBL/GenBank/DDBJ databases">
        <title>The complete genome of Truepera radiovictris DSM 17093.</title>
        <authorList>
            <consortium name="US DOE Joint Genome Institute (JGI-PGF)"/>
            <person name="Lucas S."/>
            <person name="Copeland A."/>
            <person name="Lapidus A."/>
            <person name="Glavina del Rio T."/>
            <person name="Dalin E."/>
            <person name="Tice H."/>
            <person name="Bruce D."/>
            <person name="Goodwin L."/>
            <person name="Pitluck S."/>
            <person name="Kyrpides N."/>
            <person name="Mavromatis K."/>
            <person name="Ovchinnikova G."/>
            <person name="Munk A.C."/>
            <person name="Detter J.C."/>
            <person name="Han C."/>
            <person name="Tapia R."/>
            <person name="Land M."/>
            <person name="Hauser L."/>
            <person name="Markowitz V."/>
            <person name="Cheng J.-F."/>
            <person name="Hugenholtz P."/>
            <person name="Woyke T."/>
            <person name="Wu D."/>
            <person name="Tindall B."/>
            <person name="Pomrenke H.G."/>
            <person name="Brambilla E."/>
            <person name="Klenk H.-P."/>
            <person name="Eisen J.A."/>
        </authorList>
    </citation>
    <scope>NUCLEOTIDE SEQUENCE [LARGE SCALE GENOMIC DNA]</scope>
    <source>
        <strain evidence="3">DSM 17093 / CIP 108686 / LMG 22925 / RQ-24</strain>
    </source>
</reference>
<proteinExistence type="predicted"/>
<dbReference type="InterPro" id="IPR027417">
    <property type="entry name" value="P-loop_NTPase"/>
</dbReference>
<dbReference type="eggNOG" id="COG0457">
    <property type="taxonomic scope" value="Bacteria"/>
</dbReference>
<dbReference type="Gene3D" id="3.40.50.300">
    <property type="entry name" value="P-loop containing nucleotide triphosphate hydrolases"/>
    <property type="match status" value="1"/>
</dbReference>
<dbReference type="InterPro" id="IPR051677">
    <property type="entry name" value="AfsR-DnrI-RedD_regulator"/>
</dbReference>
<dbReference type="Gene3D" id="1.25.40.10">
    <property type="entry name" value="Tetratricopeptide repeat domain"/>
    <property type="match status" value="3"/>
</dbReference>
<dbReference type="InterPro" id="IPR019734">
    <property type="entry name" value="TPR_rpt"/>
</dbReference>
<gene>
    <name evidence="2" type="ordered locus">Trad_0934</name>
</gene>
<dbReference type="PANTHER" id="PTHR35807">
    <property type="entry name" value="TRANSCRIPTIONAL REGULATOR REDD-RELATED"/>
    <property type="match status" value="1"/>
</dbReference>
<dbReference type="HOGENOM" id="CLU_332585_0_0_0"/>
<dbReference type="Proteomes" id="UP000000379">
    <property type="component" value="Chromosome"/>
</dbReference>